<dbReference type="AlphaFoldDB" id="A0A1Z1WQG6"/>
<dbReference type="PANTHER" id="PTHR43148">
    <property type="entry name" value="GLYCERALDEHYDE-3-PHOSPHATE DEHYDROGENASE 2"/>
    <property type="match status" value="1"/>
</dbReference>
<dbReference type="GO" id="GO:0051287">
    <property type="term" value="F:NAD binding"/>
    <property type="evidence" value="ECO:0007669"/>
    <property type="project" value="InterPro"/>
</dbReference>
<proteinExistence type="inferred from homology"/>
<accession>A0A1Z1WQG6</accession>
<feature type="binding site" evidence="4">
    <location>
        <begin position="12"/>
        <end position="13"/>
    </location>
    <ligand>
        <name>NAD(+)</name>
        <dbReference type="ChEBI" id="CHEBI:57540"/>
    </ligand>
</feature>
<dbReference type="PRINTS" id="PR00078">
    <property type="entry name" value="G3PDHDRGNASE"/>
</dbReference>
<dbReference type="Proteomes" id="UP000195880">
    <property type="component" value="Chromosome"/>
</dbReference>
<keyword evidence="2" id="KW-0560">Oxidoreductase</keyword>
<feature type="active site" description="Nucleophile" evidence="3">
    <location>
        <position position="153"/>
    </location>
</feature>
<dbReference type="SUPFAM" id="SSF51735">
    <property type="entry name" value="NAD(P)-binding Rossmann-fold domains"/>
    <property type="match status" value="1"/>
</dbReference>
<sequence length="333" mass="35975">MTVRVGINGFGRIGRTYLRCALERGSDIEVVAVNDIAPVGTMAHLLEYDSTYGRLREDIAHDDMSITVGGHRVAVTAERDPAVLDWRKERVDVVVESTGRFRDRDAAALHLKGGARKVLLSAPGKGADATVVMGVNHDTYDPGRHQIVSAASCTTNCVVPLVKVLHERFGIARGHDHRARLHQRPGTAGRPAQGPPPGPLRGAQHHPHQHGRGSCCQCHRAELDGALNGLALRVPVEDGSLTDLTVVLRRETTAEEINAAFDEAAAGELAGILRVSRAPIVSRDVIGDPASCVFDPALTQAHGDLVKVFGWYDNAWGYTNRLLDLTVYVADRL</sequence>
<feature type="binding site" evidence="4">
    <location>
        <position position="79"/>
    </location>
    <ligand>
        <name>NAD(+)</name>
        <dbReference type="ChEBI" id="CHEBI:57540"/>
    </ligand>
</feature>
<dbReference type="SMART" id="SM00846">
    <property type="entry name" value="Gp_dh_N"/>
    <property type="match status" value="1"/>
</dbReference>
<dbReference type="InterPro" id="IPR020831">
    <property type="entry name" value="GlycerAld/Erythrose_P_DH"/>
</dbReference>
<keyword evidence="4" id="KW-0547">Nucleotide-binding</keyword>
<dbReference type="KEGG" id="salf:SMD44_08134"/>
<feature type="binding site" evidence="4">
    <location>
        <position position="35"/>
    </location>
    <ligand>
        <name>NAD(+)</name>
        <dbReference type="ChEBI" id="CHEBI:57540"/>
    </ligand>
</feature>
<evidence type="ECO:0000313" key="8">
    <source>
        <dbReference type="EMBL" id="ARX88647.1"/>
    </source>
</evidence>
<dbReference type="PIRSF" id="PIRSF000149">
    <property type="entry name" value="GAP_DH"/>
    <property type="match status" value="1"/>
</dbReference>
<dbReference type="EMBL" id="CP021748">
    <property type="protein sequence ID" value="ARX88647.1"/>
    <property type="molecule type" value="Genomic_DNA"/>
</dbReference>
<feature type="binding site" evidence="4">
    <location>
        <position position="121"/>
    </location>
    <ligand>
        <name>NAD(+)</name>
        <dbReference type="ChEBI" id="CHEBI:57540"/>
    </ligand>
</feature>
<feature type="domain" description="Glyceraldehyde 3-phosphate dehydrogenase NAD(P) binding" evidence="7">
    <location>
        <begin position="3"/>
        <end position="153"/>
    </location>
</feature>
<evidence type="ECO:0000256" key="1">
    <source>
        <dbReference type="ARBA" id="ARBA00007406"/>
    </source>
</evidence>
<dbReference type="CDD" id="cd05214">
    <property type="entry name" value="GAPDH_I_N"/>
    <property type="match status" value="1"/>
</dbReference>
<dbReference type="FunFam" id="3.40.50.720:FF:000001">
    <property type="entry name" value="Glyceraldehyde-3-phosphate dehydrogenase"/>
    <property type="match status" value="1"/>
</dbReference>
<dbReference type="InterPro" id="IPR020829">
    <property type="entry name" value="GlycerAld_3-P_DH_cat"/>
</dbReference>
<gene>
    <name evidence="8" type="ORF">SMD44_08134</name>
</gene>
<feature type="region of interest" description="Disordered" evidence="6">
    <location>
        <begin position="176"/>
        <end position="215"/>
    </location>
</feature>
<dbReference type="InterPro" id="IPR036291">
    <property type="entry name" value="NAD(P)-bd_dom_sf"/>
</dbReference>
<protein>
    <submittedName>
        <fullName evidence="8">Glyceraldehyde-3-phosphate dehydrogenase, type I</fullName>
    </submittedName>
</protein>
<evidence type="ECO:0000313" key="9">
    <source>
        <dbReference type="Proteomes" id="UP000195880"/>
    </source>
</evidence>
<evidence type="ECO:0000259" key="7">
    <source>
        <dbReference type="SMART" id="SM00846"/>
    </source>
</evidence>
<evidence type="ECO:0000256" key="5">
    <source>
        <dbReference type="RuleBase" id="RU000397"/>
    </source>
</evidence>
<dbReference type="GO" id="GO:0016620">
    <property type="term" value="F:oxidoreductase activity, acting on the aldehyde or oxo group of donors, NAD or NADP as acceptor"/>
    <property type="evidence" value="ECO:0007669"/>
    <property type="project" value="InterPro"/>
</dbReference>
<feature type="binding site" evidence="4">
    <location>
        <position position="314"/>
    </location>
    <ligand>
        <name>NAD(+)</name>
        <dbReference type="ChEBI" id="CHEBI:57540"/>
    </ligand>
</feature>
<keyword evidence="4" id="KW-0520">NAD</keyword>
<comment type="similarity">
    <text evidence="1 5">Belongs to the glyceraldehyde-3-phosphate dehydrogenase family.</text>
</comment>
<evidence type="ECO:0000256" key="6">
    <source>
        <dbReference type="SAM" id="MobiDB-lite"/>
    </source>
</evidence>
<evidence type="ECO:0000256" key="2">
    <source>
        <dbReference type="ARBA" id="ARBA00023002"/>
    </source>
</evidence>
<dbReference type="Gene3D" id="3.40.50.720">
    <property type="entry name" value="NAD(P)-binding Rossmann-like Domain"/>
    <property type="match status" value="1"/>
</dbReference>
<name>A0A1Z1WQG6_9ACTN</name>
<evidence type="ECO:0000256" key="4">
    <source>
        <dbReference type="PIRSR" id="PIRSR000149-3"/>
    </source>
</evidence>
<organism evidence="8 9">
    <name type="scientific">Streptomyces alboflavus</name>
    <dbReference type="NCBI Taxonomy" id="67267"/>
    <lineage>
        <taxon>Bacteria</taxon>
        <taxon>Bacillati</taxon>
        <taxon>Actinomycetota</taxon>
        <taxon>Actinomycetes</taxon>
        <taxon>Kitasatosporales</taxon>
        <taxon>Streptomycetaceae</taxon>
        <taxon>Streptomyces</taxon>
    </lineage>
</organism>
<dbReference type="Gene3D" id="3.30.360.10">
    <property type="entry name" value="Dihydrodipicolinate Reductase, domain 2"/>
    <property type="match status" value="1"/>
</dbReference>
<dbReference type="Pfam" id="PF00044">
    <property type="entry name" value="Gp_dh_N"/>
    <property type="match status" value="1"/>
</dbReference>
<dbReference type="SUPFAM" id="SSF55347">
    <property type="entry name" value="Glyceraldehyde-3-phosphate dehydrogenase-like, C-terminal domain"/>
    <property type="match status" value="1"/>
</dbReference>
<keyword evidence="9" id="KW-1185">Reference proteome</keyword>
<evidence type="ECO:0000256" key="3">
    <source>
        <dbReference type="PIRSR" id="PIRSR000149-1"/>
    </source>
</evidence>
<dbReference type="InterPro" id="IPR020828">
    <property type="entry name" value="GlycerAld_3-P_DH_NAD(P)-bd"/>
</dbReference>
<reference evidence="8 9" key="1">
    <citation type="submission" date="2017-05" db="EMBL/GenBank/DDBJ databases">
        <title>Streptomyces alboflavus Genome sequencing and assembly.</title>
        <authorList>
            <person name="Wang Y."/>
            <person name="Du B."/>
            <person name="Ding Y."/>
            <person name="Liu H."/>
            <person name="Hou Q."/>
            <person name="Liu K."/>
            <person name="Wang C."/>
            <person name="Yao L."/>
        </authorList>
    </citation>
    <scope>NUCLEOTIDE SEQUENCE [LARGE SCALE GENOMIC DNA]</scope>
    <source>
        <strain evidence="8 9">MDJK44</strain>
    </source>
</reference>
<dbReference type="Pfam" id="PF02800">
    <property type="entry name" value="Gp_dh_C"/>
    <property type="match status" value="1"/>
</dbReference>